<evidence type="ECO:0000313" key="8">
    <source>
        <dbReference type="Proteomes" id="UP000293360"/>
    </source>
</evidence>
<dbReference type="STRING" id="155417.A0A4Q4SXU6"/>
<feature type="region of interest" description="Disordered" evidence="4">
    <location>
        <begin position="325"/>
        <end position="354"/>
    </location>
</feature>
<evidence type="ECO:0000256" key="1">
    <source>
        <dbReference type="ARBA" id="ARBA00004418"/>
    </source>
</evidence>
<keyword evidence="3" id="KW-0732">Signal</keyword>
<evidence type="ECO:0000313" key="7">
    <source>
        <dbReference type="EMBL" id="RYO91237.1"/>
    </source>
</evidence>
<dbReference type="SUPFAM" id="SSF53850">
    <property type="entry name" value="Periplasmic binding protein-like II"/>
    <property type="match status" value="1"/>
</dbReference>
<dbReference type="InterPro" id="IPR018811">
    <property type="entry name" value="MRX11"/>
</dbReference>
<dbReference type="Proteomes" id="UP000293360">
    <property type="component" value="Unassembled WGS sequence"/>
</dbReference>
<dbReference type="EMBL" id="QJNU01000638">
    <property type="protein sequence ID" value="RYO91237.1"/>
    <property type="molecule type" value="Genomic_DNA"/>
</dbReference>
<gene>
    <name evidence="7" type="ORF">DL764_008309</name>
</gene>
<comment type="caution">
    <text evidence="7">The sequence shown here is derived from an EMBL/GenBank/DDBJ whole genome shotgun (WGS) entry which is preliminary data.</text>
</comment>
<dbReference type="CDD" id="cd13637">
    <property type="entry name" value="PBP2_Ca3427_like"/>
    <property type="match status" value="1"/>
</dbReference>
<accession>A0A4Q4SXU6</accession>
<dbReference type="AlphaFoldDB" id="A0A4Q4SXU6"/>
<feature type="transmembrane region" description="Helical" evidence="5">
    <location>
        <begin position="386"/>
        <end position="408"/>
    </location>
</feature>
<dbReference type="GO" id="GO:0042597">
    <property type="term" value="C:periplasmic space"/>
    <property type="evidence" value="ECO:0007669"/>
    <property type="project" value="UniProtKB-SubCell"/>
</dbReference>
<feature type="domain" description="Ca3427-like PBP 2" evidence="6">
    <location>
        <begin position="90"/>
        <end position="188"/>
    </location>
</feature>
<dbReference type="PANTHER" id="PTHR30024:SF47">
    <property type="entry name" value="TAURINE-BINDING PERIPLASMIC PROTEIN"/>
    <property type="match status" value="1"/>
</dbReference>
<keyword evidence="8" id="KW-1185">Reference proteome</keyword>
<proteinExistence type="inferred from homology"/>
<evidence type="ECO:0000256" key="3">
    <source>
        <dbReference type="ARBA" id="ARBA00022729"/>
    </source>
</evidence>
<name>A0A4Q4SXU6_9PEZI</name>
<dbReference type="OrthoDB" id="1363at2759"/>
<dbReference type="Gene3D" id="3.40.190.10">
    <property type="entry name" value="Periplasmic binding protein-like II"/>
    <property type="match status" value="2"/>
</dbReference>
<keyword evidence="5" id="KW-1133">Transmembrane helix</keyword>
<evidence type="ECO:0000256" key="4">
    <source>
        <dbReference type="SAM" id="MobiDB-lite"/>
    </source>
</evidence>
<dbReference type="InterPro" id="IPR054364">
    <property type="entry name" value="Ca3427-like_PBP2"/>
</dbReference>
<evidence type="ECO:0000259" key="6">
    <source>
        <dbReference type="Pfam" id="PF22384"/>
    </source>
</evidence>
<evidence type="ECO:0000256" key="2">
    <source>
        <dbReference type="ARBA" id="ARBA00010742"/>
    </source>
</evidence>
<keyword evidence="5" id="KW-0472">Membrane</keyword>
<feature type="compositionally biased region" description="Pro residues" evidence="4">
    <location>
        <begin position="337"/>
        <end position="346"/>
    </location>
</feature>
<reference evidence="7 8" key="1">
    <citation type="submission" date="2018-06" db="EMBL/GenBank/DDBJ databases">
        <title>Complete Genomes of Monosporascus.</title>
        <authorList>
            <person name="Robinson A.J."/>
            <person name="Natvig D.O."/>
        </authorList>
    </citation>
    <scope>NUCLEOTIDE SEQUENCE [LARGE SCALE GENOMIC DNA]</scope>
    <source>
        <strain evidence="7 8">CBS 110550</strain>
    </source>
</reference>
<dbReference type="Pfam" id="PF22384">
    <property type="entry name" value="PBP2_Ca3427_like"/>
    <property type="match status" value="1"/>
</dbReference>
<protein>
    <recommendedName>
        <fullName evidence="6">Ca3427-like PBP 2 domain-containing protein</fullName>
    </recommendedName>
</protein>
<comment type="similarity">
    <text evidence="2">Belongs to the bacterial solute-binding protein SsuA/TauA family.</text>
</comment>
<comment type="subcellular location">
    <subcellularLocation>
        <location evidence="1">Periplasm</location>
    </subcellularLocation>
</comment>
<feature type="compositionally biased region" description="Basic and acidic residues" evidence="4">
    <location>
        <begin position="325"/>
        <end position="336"/>
    </location>
</feature>
<dbReference type="Pfam" id="PF10306">
    <property type="entry name" value="FLILHELTA"/>
    <property type="match status" value="1"/>
</dbReference>
<dbReference type="PANTHER" id="PTHR30024">
    <property type="entry name" value="ALIPHATIC SULFONATES-BINDING PROTEIN-RELATED"/>
    <property type="match status" value="1"/>
</dbReference>
<feature type="compositionally biased region" description="Basic and acidic residues" evidence="4">
    <location>
        <begin position="490"/>
        <end position="500"/>
    </location>
</feature>
<feature type="region of interest" description="Disordered" evidence="4">
    <location>
        <begin position="455"/>
        <end position="507"/>
    </location>
</feature>
<organism evidence="7 8">
    <name type="scientific">Monosporascus ibericus</name>
    <dbReference type="NCBI Taxonomy" id="155417"/>
    <lineage>
        <taxon>Eukaryota</taxon>
        <taxon>Fungi</taxon>
        <taxon>Dikarya</taxon>
        <taxon>Ascomycota</taxon>
        <taxon>Pezizomycotina</taxon>
        <taxon>Sordariomycetes</taxon>
        <taxon>Xylariomycetidae</taxon>
        <taxon>Xylariales</taxon>
        <taxon>Xylariales incertae sedis</taxon>
        <taxon>Monosporascus</taxon>
    </lineage>
</organism>
<evidence type="ECO:0000256" key="5">
    <source>
        <dbReference type="SAM" id="Phobius"/>
    </source>
</evidence>
<sequence length="570" mass="63245">MTHSKPLRIGFVPEHFSTPIFFAQKHFGLSAELLPFPSGTGHMITALRSGEIDVGIGLTEAWVAGLGKEDTLGDGGYRIVGTYVETPLCWAISTGAKRPDMNSISSLKGSKIGVSRIGSGSYVMGYVLANKQGWLSSAEQPYSDFVVLNNFANLRAAVNDGRADFFMWEHFTSKRYYDSGEIRRMGEIYTPWPSWQIVASTSLVGNGGDADKVDPRLLDVFAKLDQGVRYFGEHHEEAVQYISTQLDYSELDAREWLKTVEFATKTEGVDLKVVQSCMGILRQAGILVEGKSMQAEDMMCKGLGAQFPGGKPRFFRHDLVQRTARRFESTKPKPKPEPSSMPPSSAPPETARRNRLSGILDRTLRWTPRRLRPYGKRLRSAPISHVVAFLILHEITAVVPIFGLLAFFKYTGWVPTSVVLGPWAEWAQEGLRRYGAYFSKKGWFGLKEEEGRQGQEALEGVLGEEVRRKRDESADDEGSGWTSFGRRGRGNAERAGKSEAVEATEGSGSLYDYQSTASRKAYDQHMGDALGRKACLSPMEGYEGKTVMRMPAELHSIREPGIRPSLRGGE</sequence>
<keyword evidence="5" id="KW-0812">Transmembrane</keyword>